<keyword evidence="1" id="KW-1133">Transmembrane helix</keyword>
<reference evidence="2 3" key="1">
    <citation type="submission" date="2024-06" db="EMBL/GenBank/DDBJ databases">
        <title>A chromosome level genome sequence of Diviner's sage (Salvia divinorum).</title>
        <authorList>
            <person name="Ford S.A."/>
            <person name="Ro D.-K."/>
            <person name="Ness R.W."/>
            <person name="Phillips M.A."/>
        </authorList>
    </citation>
    <scope>NUCLEOTIDE SEQUENCE [LARGE SCALE GENOMIC DNA]</scope>
    <source>
        <strain evidence="2">SAF-2024a</strain>
        <tissue evidence="2">Leaf</tissue>
    </source>
</reference>
<dbReference type="EMBL" id="JBEAFC010000009">
    <property type="protein sequence ID" value="KAL1540409.1"/>
    <property type="molecule type" value="Genomic_DNA"/>
</dbReference>
<protein>
    <submittedName>
        <fullName evidence="2">Uncharacterized protein</fullName>
    </submittedName>
</protein>
<feature type="transmembrane region" description="Helical" evidence="1">
    <location>
        <begin position="21"/>
        <end position="43"/>
    </location>
</feature>
<organism evidence="2 3">
    <name type="scientific">Salvia divinorum</name>
    <name type="common">Maria pastora</name>
    <name type="synonym">Diviner's sage</name>
    <dbReference type="NCBI Taxonomy" id="28513"/>
    <lineage>
        <taxon>Eukaryota</taxon>
        <taxon>Viridiplantae</taxon>
        <taxon>Streptophyta</taxon>
        <taxon>Embryophyta</taxon>
        <taxon>Tracheophyta</taxon>
        <taxon>Spermatophyta</taxon>
        <taxon>Magnoliopsida</taxon>
        <taxon>eudicotyledons</taxon>
        <taxon>Gunneridae</taxon>
        <taxon>Pentapetalae</taxon>
        <taxon>asterids</taxon>
        <taxon>lamiids</taxon>
        <taxon>Lamiales</taxon>
        <taxon>Lamiaceae</taxon>
        <taxon>Nepetoideae</taxon>
        <taxon>Mentheae</taxon>
        <taxon>Salviinae</taxon>
        <taxon>Salvia</taxon>
        <taxon>Salvia subgen. Calosphace</taxon>
    </lineage>
</organism>
<comment type="caution">
    <text evidence="2">The sequence shown here is derived from an EMBL/GenBank/DDBJ whole genome shotgun (WGS) entry which is preliminary data.</text>
</comment>
<name>A0ABD1G8F4_SALDI</name>
<keyword evidence="3" id="KW-1185">Reference proteome</keyword>
<evidence type="ECO:0000313" key="3">
    <source>
        <dbReference type="Proteomes" id="UP001567538"/>
    </source>
</evidence>
<dbReference type="AlphaFoldDB" id="A0ABD1G8F4"/>
<sequence length="128" mass="13385">MSSLDQRSTLIFSSLWNRPSFFFLVAWFVHPMLAASPPFAAAGLSSRPWLAPVLVGAAASLPYMSGLCEGSPSSRPLLMPLPCASSHHAPLVAARCTGGTAVLLRGGRAAVPEAPSTPDHCWTASPLT</sequence>
<accession>A0ABD1G8F4</accession>
<dbReference type="Proteomes" id="UP001567538">
    <property type="component" value="Unassembled WGS sequence"/>
</dbReference>
<keyword evidence="1" id="KW-0472">Membrane</keyword>
<proteinExistence type="predicted"/>
<evidence type="ECO:0000313" key="2">
    <source>
        <dbReference type="EMBL" id="KAL1540409.1"/>
    </source>
</evidence>
<gene>
    <name evidence="2" type="ORF">AAHA92_24765</name>
</gene>
<evidence type="ECO:0000256" key="1">
    <source>
        <dbReference type="SAM" id="Phobius"/>
    </source>
</evidence>
<keyword evidence="1" id="KW-0812">Transmembrane</keyword>